<protein>
    <submittedName>
        <fullName evidence="1">Uncharacterized protein</fullName>
    </submittedName>
</protein>
<accession>A0AAN8S3A1</accession>
<dbReference type="EMBL" id="JAWJWE010000040">
    <property type="protein sequence ID" value="KAK6619709.1"/>
    <property type="molecule type" value="Genomic_DNA"/>
</dbReference>
<dbReference type="Proteomes" id="UP001372834">
    <property type="component" value="Unassembled WGS sequence"/>
</dbReference>
<proteinExistence type="predicted"/>
<name>A0AAN8S3A1_POLSC</name>
<sequence length="87" mass="10070">MQYYRIKTLTILPWRNKGSLNPHNDSREAVYNRLVPQPEADVRLNIEDAVEAGEELEEIDLNNDNGEWMQIARHGPEDIRGQIDQLG</sequence>
<evidence type="ECO:0000313" key="2">
    <source>
        <dbReference type="Proteomes" id="UP001372834"/>
    </source>
</evidence>
<reference evidence="1 2" key="1">
    <citation type="submission" date="2023-10" db="EMBL/GenBank/DDBJ databases">
        <title>Genomes of two closely related lineages of the louse Polyplax serrata with different host specificities.</title>
        <authorList>
            <person name="Martinu J."/>
            <person name="Tarabai H."/>
            <person name="Stefka J."/>
            <person name="Hypsa V."/>
        </authorList>
    </citation>
    <scope>NUCLEOTIDE SEQUENCE [LARGE SCALE GENOMIC DNA]</scope>
    <source>
        <strain evidence="1">HR10_N</strain>
    </source>
</reference>
<organism evidence="1 2">
    <name type="scientific">Polyplax serrata</name>
    <name type="common">Common mouse louse</name>
    <dbReference type="NCBI Taxonomy" id="468196"/>
    <lineage>
        <taxon>Eukaryota</taxon>
        <taxon>Metazoa</taxon>
        <taxon>Ecdysozoa</taxon>
        <taxon>Arthropoda</taxon>
        <taxon>Hexapoda</taxon>
        <taxon>Insecta</taxon>
        <taxon>Pterygota</taxon>
        <taxon>Neoptera</taxon>
        <taxon>Paraneoptera</taxon>
        <taxon>Psocodea</taxon>
        <taxon>Troctomorpha</taxon>
        <taxon>Phthiraptera</taxon>
        <taxon>Anoplura</taxon>
        <taxon>Polyplacidae</taxon>
        <taxon>Polyplax</taxon>
    </lineage>
</organism>
<comment type="caution">
    <text evidence="1">The sequence shown here is derived from an EMBL/GenBank/DDBJ whole genome shotgun (WGS) entry which is preliminary data.</text>
</comment>
<evidence type="ECO:0000313" key="1">
    <source>
        <dbReference type="EMBL" id="KAK6619709.1"/>
    </source>
</evidence>
<gene>
    <name evidence="1" type="ORF">RUM43_012467</name>
</gene>
<dbReference type="AlphaFoldDB" id="A0AAN8S3A1"/>